<reference evidence="1" key="1">
    <citation type="submission" date="2021-05" db="EMBL/GenBank/DDBJ databases">
        <authorList>
            <person name="Alioto T."/>
            <person name="Alioto T."/>
            <person name="Gomez Garrido J."/>
        </authorList>
    </citation>
    <scope>NUCLEOTIDE SEQUENCE</scope>
</reference>
<evidence type="ECO:0000313" key="1">
    <source>
        <dbReference type="EMBL" id="CAG6469408.1"/>
    </source>
</evidence>
<dbReference type="EMBL" id="HBUE01062917">
    <property type="protein sequence ID" value="CAG6469405.1"/>
    <property type="molecule type" value="Transcribed_RNA"/>
</dbReference>
<dbReference type="AlphaFoldDB" id="A0A8D8FGC3"/>
<protein>
    <submittedName>
        <fullName evidence="1">(northern house mosquito) hypothetical protein</fullName>
    </submittedName>
</protein>
<sequence>MFNPEVAHKVARTVVVPLNVSTLARSYAAMCSNVITLGPLFDQLSVQQLAGFRVSDIIEVSPVFVESRGFRLHRMGGNKVSVKVVVTELFNLDVLAVIGELALDASFVFLDVLFHKLPSGDGRNIRYPLGCFLCCSSFLLPIFLEELPPYEALFLR</sequence>
<proteinExistence type="predicted"/>
<name>A0A8D8FGC3_CULPI</name>
<accession>A0A8D8FGC3</accession>
<organism evidence="1">
    <name type="scientific">Culex pipiens</name>
    <name type="common">House mosquito</name>
    <dbReference type="NCBI Taxonomy" id="7175"/>
    <lineage>
        <taxon>Eukaryota</taxon>
        <taxon>Metazoa</taxon>
        <taxon>Ecdysozoa</taxon>
        <taxon>Arthropoda</taxon>
        <taxon>Hexapoda</taxon>
        <taxon>Insecta</taxon>
        <taxon>Pterygota</taxon>
        <taxon>Neoptera</taxon>
        <taxon>Endopterygota</taxon>
        <taxon>Diptera</taxon>
        <taxon>Nematocera</taxon>
        <taxon>Culicoidea</taxon>
        <taxon>Culicidae</taxon>
        <taxon>Culicinae</taxon>
        <taxon>Culicini</taxon>
        <taxon>Culex</taxon>
        <taxon>Culex</taxon>
    </lineage>
</organism>
<dbReference type="EMBL" id="HBUE01062918">
    <property type="protein sequence ID" value="CAG6469408.1"/>
    <property type="molecule type" value="Transcribed_RNA"/>
</dbReference>